<feature type="non-terminal residue" evidence="9">
    <location>
        <position position="741"/>
    </location>
</feature>
<dbReference type="EMBL" id="KB632432">
    <property type="protein sequence ID" value="ERL95541.1"/>
    <property type="molecule type" value="Genomic_DNA"/>
</dbReference>
<proteinExistence type="predicted"/>
<dbReference type="FunFam" id="1.25.10.20:FF:000003">
    <property type="entry name" value="Vitellogenin C"/>
    <property type="match status" value="1"/>
</dbReference>
<name>U4UYR7_DENPD</name>
<feature type="region of interest" description="Disordered" evidence="6">
    <location>
        <begin position="333"/>
        <end position="359"/>
    </location>
</feature>
<dbReference type="Proteomes" id="UP000030742">
    <property type="component" value="Unassembled WGS sequence"/>
</dbReference>
<evidence type="ECO:0000256" key="4">
    <source>
        <dbReference type="ARBA" id="ARBA00023180"/>
    </source>
</evidence>
<feature type="signal peptide" evidence="7">
    <location>
        <begin position="1"/>
        <end position="16"/>
    </location>
</feature>
<feature type="chain" id="PRO_5004656939" description="Vitellogenin domain-containing protein" evidence="7">
    <location>
        <begin position="17"/>
        <end position="741"/>
    </location>
</feature>
<organism evidence="9 10">
    <name type="scientific">Dendroctonus ponderosae</name>
    <name type="common">Mountain pine beetle</name>
    <dbReference type="NCBI Taxonomy" id="77166"/>
    <lineage>
        <taxon>Eukaryota</taxon>
        <taxon>Metazoa</taxon>
        <taxon>Ecdysozoa</taxon>
        <taxon>Arthropoda</taxon>
        <taxon>Hexapoda</taxon>
        <taxon>Insecta</taxon>
        <taxon>Pterygota</taxon>
        <taxon>Neoptera</taxon>
        <taxon>Endopterygota</taxon>
        <taxon>Coleoptera</taxon>
        <taxon>Polyphaga</taxon>
        <taxon>Cucujiformia</taxon>
        <taxon>Curculionidae</taxon>
        <taxon>Scolytinae</taxon>
        <taxon>Dendroctonus</taxon>
    </lineage>
</organism>
<evidence type="ECO:0000256" key="1">
    <source>
        <dbReference type="ARBA" id="ARBA00022729"/>
    </source>
</evidence>
<dbReference type="PANTHER" id="PTHR23345">
    <property type="entry name" value="VITELLOGENIN-RELATED"/>
    <property type="match status" value="1"/>
</dbReference>
<evidence type="ECO:0000256" key="7">
    <source>
        <dbReference type="SAM" id="SignalP"/>
    </source>
</evidence>
<dbReference type="GO" id="GO:0045735">
    <property type="term" value="F:nutrient reservoir activity"/>
    <property type="evidence" value="ECO:0007669"/>
    <property type="project" value="UniProtKB-KW"/>
</dbReference>
<evidence type="ECO:0000313" key="10">
    <source>
        <dbReference type="Proteomes" id="UP000030742"/>
    </source>
</evidence>
<dbReference type="AlphaFoldDB" id="U4UYR7"/>
<evidence type="ECO:0000313" key="9">
    <source>
        <dbReference type="EMBL" id="ERL95541.1"/>
    </source>
</evidence>
<dbReference type="InterPro" id="IPR050733">
    <property type="entry name" value="Vitellogenin/Apolipophorin"/>
</dbReference>
<dbReference type="STRING" id="77166.U4UYR7"/>
<dbReference type="PROSITE" id="PS51211">
    <property type="entry name" value="VITELLOGENIN"/>
    <property type="match status" value="1"/>
</dbReference>
<evidence type="ECO:0000256" key="2">
    <source>
        <dbReference type="ARBA" id="ARBA00022761"/>
    </source>
</evidence>
<feature type="domain" description="Vitellogenin" evidence="8">
    <location>
        <begin position="22"/>
        <end position="741"/>
    </location>
</feature>
<evidence type="ECO:0000256" key="5">
    <source>
        <dbReference type="PROSITE-ProRule" id="PRU00557"/>
    </source>
</evidence>
<dbReference type="InterPro" id="IPR011030">
    <property type="entry name" value="Lipovitellin_superhlx_dom"/>
</dbReference>
<dbReference type="PANTHER" id="PTHR23345:SF15">
    <property type="entry name" value="VITELLOGENIN 1-RELATED"/>
    <property type="match status" value="1"/>
</dbReference>
<dbReference type="SMART" id="SM00638">
    <property type="entry name" value="LPD_N"/>
    <property type="match status" value="1"/>
</dbReference>
<dbReference type="Pfam" id="PF01347">
    <property type="entry name" value="Vitellogenin_N"/>
    <property type="match status" value="1"/>
</dbReference>
<evidence type="ECO:0000259" key="8">
    <source>
        <dbReference type="PROSITE" id="PS51211"/>
    </source>
</evidence>
<comment type="caution">
    <text evidence="5">Lacks conserved residue(s) required for the propagation of feature annotation.</text>
</comment>
<keyword evidence="2" id="KW-0758">Storage protein</keyword>
<dbReference type="SUPFAM" id="SSF56968">
    <property type="entry name" value="Lipovitellin-phosvitin complex, beta-sheet shell regions"/>
    <property type="match status" value="1"/>
</dbReference>
<dbReference type="SUPFAM" id="SSF48431">
    <property type="entry name" value="Lipovitellin-phosvitin complex, superhelical domain"/>
    <property type="match status" value="1"/>
</dbReference>
<evidence type="ECO:0000256" key="6">
    <source>
        <dbReference type="SAM" id="MobiDB-lite"/>
    </source>
</evidence>
<evidence type="ECO:0000256" key="3">
    <source>
        <dbReference type="ARBA" id="ARBA00023157"/>
    </source>
</evidence>
<gene>
    <name evidence="9" type="ORF">D910_12802</name>
</gene>
<dbReference type="OrthoDB" id="160294at2759"/>
<dbReference type="InterPro" id="IPR001747">
    <property type="entry name" value="Vitellogenin_N"/>
</dbReference>
<protein>
    <recommendedName>
        <fullName evidence="8">Vitellogenin domain-containing protein</fullName>
    </recommendedName>
</protein>
<reference evidence="9 10" key="1">
    <citation type="journal article" date="2013" name="Genome Biol.">
        <title>Draft genome of the mountain pine beetle, Dendroctonus ponderosae Hopkins, a major forest pest.</title>
        <authorList>
            <person name="Keeling C.I."/>
            <person name="Yuen M.M."/>
            <person name="Liao N.Y."/>
            <person name="Docking T.R."/>
            <person name="Chan S.K."/>
            <person name="Taylor G.A."/>
            <person name="Palmquist D.L."/>
            <person name="Jackman S.D."/>
            <person name="Nguyen A."/>
            <person name="Li M."/>
            <person name="Henderson H."/>
            <person name="Janes J.K."/>
            <person name="Zhao Y."/>
            <person name="Pandoh P."/>
            <person name="Moore R."/>
            <person name="Sperling F.A."/>
            <person name="Huber D.P."/>
            <person name="Birol I."/>
            <person name="Jones S.J."/>
            <person name="Bohlmann J."/>
        </authorList>
    </citation>
    <scope>NUCLEOTIDE SEQUENCE</scope>
</reference>
<dbReference type="GO" id="GO:0005319">
    <property type="term" value="F:lipid transporter activity"/>
    <property type="evidence" value="ECO:0007669"/>
    <property type="project" value="InterPro"/>
</dbReference>
<dbReference type="Gene3D" id="2.30.230.10">
    <property type="entry name" value="Lipovitellin, beta-sheet shell regions, chain A"/>
    <property type="match status" value="1"/>
</dbReference>
<keyword evidence="4" id="KW-0325">Glycoprotein</keyword>
<keyword evidence="1 7" id="KW-0732">Signal</keyword>
<sequence length="741" mass="83281">MRSPVLALALVGLVFGARQPGWKDHTEYVYRVDGRSLTSLNELADQYSGIFIKAKLHVSPRSDGKLQAWISESQYAQIHSQMPNGWNSEIPESQLNFKQLGLSKKPFQIISQNGLIKSLVVEKDVANWEANVIKSIVSQFQLDLQGKRAVESHATTLPNDEKMEAVFQTMEDTVTGETETNYDIHQLPEYLVDSQPWLVPQQQLQGHGKIYEVLKSKNYTTNRAMPAYQYGFGEVQEGKPTGNRMGDFLTRSALSRVVLTGQLSKYTIQSSQTVNKIIINPTLNGKQRGSAVSSLNMTLVEVKSQTKQPQEMSSPIDIGNLVYTYEHPFASSNKVQRKLQGKDLASGESEEHTPRGKRSLLQSIKKSILGEHTEANSEEQVQYQMRPQMEESPESPLLPYYMGYHGKSIKANSDFDVKETAQRMSREISDDLAEPDQILTQSTLSKYAMLVSLVRLMNQKEIRAVTQQLYKPEQQQQQGSWMTFRDAVSEAGTGPAFLAIEEWISTKKAEKGEAAELVASMANSVRVPTEEYMQKFFSLTQNPEVMSQEQLNETSVLSFTRLLNKVYAKKTESQNQFPASSFRSFYTKDGKDFVKTVVIPYLSQQLDEAVMQADSRKIHVAIRALGSVGDKKVLEAFEPYLEGQKQASQYQRMLMILCLDKLVESNPTTAQAVMYRIYQNVGEVPEVRVAAVYQLMRTNPSAQMLQRMAQSTNVDAQEDVNAAVKSAIESLSQLEAAESQS</sequence>
<keyword evidence="3" id="KW-1015">Disulfide bond</keyword>
<dbReference type="InterPro" id="IPR015819">
    <property type="entry name" value="Lipid_transp_b-sht_shell"/>
</dbReference>
<accession>U4UYR7</accession>
<dbReference type="Gene3D" id="1.25.10.20">
    <property type="entry name" value="Vitellinogen, superhelical"/>
    <property type="match status" value="1"/>
</dbReference>
<dbReference type="InterPro" id="IPR015816">
    <property type="entry name" value="Vitellinogen_b-sht_N"/>
</dbReference>